<dbReference type="InterPro" id="IPR035461">
    <property type="entry name" value="GmhA/DiaA"/>
</dbReference>
<dbReference type="GO" id="GO:0009244">
    <property type="term" value="P:lipopolysaccharide core region biosynthetic process"/>
    <property type="evidence" value="ECO:0007669"/>
    <property type="project" value="UniProtKB-UniPathway"/>
</dbReference>
<evidence type="ECO:0000256" key="7">
    <source>
        <dbReference type="ARBA" id="ARBA00022833"/>
    </source>
</evidence>
<dbReference type="UniPathway" id="UPA00041">
    <property type="reaction ID" value="UER00436"/>
</dbReference>
<dbReference type="OrthoDB" id="9810929at2"/>
<evidence type="ECO:0000256" key="9">
    <source>
        <dbReference type="ARBA" id="ARBA00023277"/>
    </source>
</evidence>
<comment type="function">
    <text evidence="2 10">Catalyzes the isomerization of sedoheptulose 7-phosphate in D-glycero-D-manno-heptose 7-phosphate.</text>
</comment>
<sequence>MDSLEKSIFYELQEAEVVLRTFSNNIKNITSIKNAALLICKAFQSGRKILSCGNGGSHCDAMHFAEELTGRYREHRIGYPAISISDSSYISCVANDYGYDKIFCRYIESIGKKGDVLLAISTSGNSKNLIEAAKQAKSKNMGIISLTGRDGGQLKKLSDVDIMVSHTGYSDRVQEIHIKIIHILVYLIEREMRKGRHHQID</sequence>
<comment type="subunit">
    <text evidence="10">Homotetramer.</text>
</comment>
<feature type="binding site" evidence="10">
    <location>
        <begin position="54"/>
        <end position="56"/>
    </location>
    <ligand>
        <name>substrate</name>
    </ligand>
</feature>
<comment type="catalytic activity">
    <reaction evidence="1 10">
        <text>2 D-sedoheptulose 7-phosphate = D-glycero-alpha-D-manno-heptose 7-phosphate + D-glycero-beta-D-manno-heptose 7-phosphate</text>
        <dbReference type="Rhea" id="RHEA:27489"/>
        <dbReference type="ChEBI" id="CHEBI:57483"/>
        <dbReference type="ChEBI" id="CHEBI:60203"/>
        <dbReference type="ChEBI" id="CHEBI:60204"/>
        <dbReference type="EC" id="5.3.1.28"/>
    </reaction>
</comment>
<feature type="domain" description="SIS" evidence="11">
    <location>
        <begin position="39"/>
        <end position="198"/>
    </location>
</feature>
<evidence type="ECO:0000313" key="13">
    <source>
        <dbReference type="Proteomes" id="UP000054529"/>
    </source>
</evidence>
<dbReference type="Proteomes" id="UP000054529">
    <property type="component" value="Unassembled WGS sequence"/>
</dbReference>
<dbReference type="SUPFAM" id="SSF53697">
    <property type="entry name" value="SIS domain"/>
    <property type="match status" value="1"/>
</dbReference>
<feature type="binding site" evidence="10">
    <location>
        <begin position="95"/>
        <end position="96"/>
    </location>
    <ligand>
        <name>substrate</name>
    </ligand>
</feature>
<evidence type="ECO:0000313" key="12">
    <source>
        <dbReference type="EMBL" id="KIE64024.1"/>
    </source>
</evidence>
<protein>
    <recommendedName>
        <fullName evidence="10">Phosphoheptose isomerase</fullName>
        <ecNumber evidence="10">5.3.1.28</ecNumber>
    </recommendedName>
    <alternativeName>
        <fullName evidence="10">Sedoheptulose 7-phosphate isomerase</fullName>
    </alternativeName>
</protein>
<dbReference type="NCBIfam" id="TIGR00441">
    <property type="entry name" value="gmhA"/>
    <property type="match status" value="1"/>
</dbReference>
<evidence type="ECO:0000256" key="5">
    <source>
        <dbReference type="ARBA" id="ARBA00022490"/>
    </source>
</evidence>
<dbReference type="AlphaFoldDB" id="A0A0C1V6F1"/>
<evidence type="ECO:0000256" key="4">
    <source>
        <dbReference type="ARBA" id="ARBA00009894"/>
    </source>
</evidence>
<evidence type="ECO:0000259" key="11">
    <source>
        <dbReference type="PROSITE" id="PS51464"/>
    </source>
</evidence>
<dbReference type="EC" id="5.3.1.28" evidence="10"/>
<evidence type="ECO:0000256" key="8">
    <source>
        <dbReference type="ARBA" id="ARBA00023235"/>
    </source>
</evidence>
<evidence type="ECO:0000256" key="6">
    <source>
        <dbReference type="ARBA" id="ARBA00022723"/>
    </source>
</evidence>
<dbReference type="GO" id="GO:0005737">
    <property type="term" value="C:cytoplasm"/>
    <property type="evidence" value="ECO:0007669"/>
    <property type="project" value="UniProtKB-SubCell"/>
</dbReference>
<feature type="binding site" evidence="10">
    <location>
        <position position="63"/>
    </location>
    <ligand>
        <name>Zn(2+)</name>
        <dbReference type="ChEBI" id="CHEBI:29105"/>
    </ligand>
</feature>
<evidence type="ECO:0000256" key="3">
    <source>
        <dbReference type="ARBA" id="ARBA00004496"/>
    </source>
</evidence>
<feature type="binding site" evidence="10">
    <location>
        <position position="174"/>
    </location>
    <ligand>
        <name>substrate</name>
    </ligand>
</feature>
<dbReference type="GO" id="GO:0097367">
    <property type="term" value="F:carbohydrate derivative binding"/>
    <property type="evidence" value="ECO:0007669"/>
    <property type="project" value="InterPro"/>
</dbReference>
<dbReference type="InterPro" id="IPR046348">
    <property type="entry name" value="SIS_dom_sf"/>
</dbReference>
<dbReference type="UniPathway" id="UPA00958"/>
<keyword evidence="5 10" id="KW-0963">Cytoplasm</keyword>
<dbReference type="InterPro" id="IPR050099">
    <property type="entry name" value="SIS_GmhA/DiaA_subfam"/>
</dbReference>
<comment type="miscellaneous">
    <text evidence="10">The reaction produces a racemic mixture of D-glycero-alpha-D-manno-heptose 7-phosphate and D-glycero-beta-D-manno-heptose 7-phosphate.</text>
</comment>
<dbReference type="PROSITE" id="PS51464">
    <property type="entry name" value="SIS"/>
    <property type="match status" value="1"/>
</dbReference>
<dbReference type="Pfam" id="PF13580">
    <property type="entry name" value="SIS_2"/>
    <property type="match status" value="1"/>
</dbReference>
<feature type="binding site" evidence="10">
    <location>
        <position position="182"/>
    </location>
    <ligand>
        <name>Zn(2+)</name>
        <dbReference type="ChEBI" id="CHEBI:29105"/>
    </ligand>
</feature>
<keyword evidence="6 10" id="KW-0479">Metal-binding</keyword>
<feature type="binding site" evidence="10">
    <location>
        <position position="67"/>
    </location>
    <ligand>
        <name>substrate</name>
    </ligand>
</feature>
<dbReference type="HOGENOM" id="CLU_080999_4_0_6"/>
<dbReference type="HAMAP" id="MF_00067">
    <property type="entry name" value="GmhA"/>
    <property type="match status" value="1"/>
</dbReference>
<dbReference type="NCBIfam" id="NF001628">
    <property type="entry name" value="PRK00414.1"/>
    <property type="match status" value="1"/>
</dbReference>
<dbReference type="PANTHER" id="PTHR30390">
    <property type="entry name" value="SEDOHEPTULOSE 7-PHOSPHATE ISOMERASE / DNAA INITIATOR-ASSOCIATING FACTOR FOR REPLICATION INITIATION"/>
    <property type="match status" value="1"/>
</dbReference>
<dbReference type="GO" id="GO:0008968">
    <property type="term" value="F:D-sedoheptulose 7-phosphate isomerase activity"/>
    <property type="evidence" value="ECO:0007669"/>
    <property type="project" value="UniProtKB-UniRule"/>
</dbReference>
<reference evidence="12 13" key="1">
    <citation type="journal article" date="2014" name="G3 (Bethesda)">
        <title>Genome sequence of Candidatus Riesia pediculischaeffi, endosymbiont of chimpanzee lice, and genomic comparison of recently acquired endosymbionts from human and chimpanzee lice.</title>
        <authorList>
            <person name="Boyd B.M."/>
            <person name="Allen J.M."/>
            <person name="de Crecy-Lagard V."/>
            <person name="Reed D.L."/>
        </authorList>
    </citation>
    <scope>NUCLEOTIDE SEQUENCE [LARGE SCALE GENOMIC DNA]</scope>
    <source>
        <strain evidence="12 13">PTSU</strain>
    </source>
</reference>
<feature type="binding site" evidence="10">
    <location>
        <position position="174"/>
    </location>
    <ligand>
        <name>Zn(2+)</name>
        <dbReference type="ChEBI" id="CHEBI:29105"/>
    </ligand>
</feature>
<evidence type="ECO:0000256" key="1">
    <source>
        <dbReference type="ARBA" id="ARBA00000348"/>
    </source>
</evidence>
<feature type="binding site" evidence="10">
    <location>
        <position position="126"/>
    </location>
    <ligand>
        <name>substrate</name>
    </ligand>
</feature>
<gene>
    <name evidence="10" type="primary">gmhA</name>
    <name evidence="12" type="ORF">P689_122193</name>
</gene>
<dbReference type="EMBL" id="AWXV01000004">
    <property type="protein sequence ID" value="KIE64024.1"/>
    <property type="molecule type" value="Genomic_DNA"/>
</dbReference>
<feature type="binding site" evidence="10">
    <location>
        <position position="67"/>
    </location>
    <ligand>
        <name>Zn(2+)</name>
        <dbReference type="ChEBI" id="CHEBI:29105"/>
    </ligand>
</feature>
<dbReference type="PANTHER" id="PTHR30390:SF7">
    <property type="entry name" value="PHOSPHOHEPTOSE ISOMERASE"/>
    <property type="match status" value="1"/>
</dbReference>
<dbReference type="GO" id="GO:2001061">
    <property type="term" value="P:D-glycero-D-manno-heptose 7-phosphate biosynthetic process"/>
    <property type="evidence" value="ECO:0007669"/>
    <property type="project" value="UniProtKB-UniPathway"/>
</dbReference>
<evidence type="ECO:0000256" key="2">
    <source>
        <dbReference type="ARBA" id="ARBA00003172"/>
    </source>
</evidence>
<comment type="caution">
    <text evidence="12">The sequence shown here is derived from an EMBL/GenBank/DDBJ whole genome shotgun (WGS) entry which is preliminary data.</text>
</comment>
<proteinExistence type="inferred from homology"/>
<keyword evidence="8 10" id="KW-0413">Isomerase</keyword>
<accession>A0A0C1V6F1</accession>
<comment type="pathway">
    <text evidence="10">Carbohydrate biosynthesis; D-glycero-D-manno-heptose 7-phosphate biosynthesis; D-glycero-alpha-D-manno-heptose 7-phosphate and D-glycero-beta-D-manno-heptose 7-phosphate from sedoheptulose 7-phosphate: step 1/1.</text>
</comment>
<feature type="binding site" evidence="10">
    <location>
        <begin position="121"/>
        <end position="123"/>
    </location>
    <ligand>
        <name>substrate</name>
    </ligand>
</feature>
<dbReference type="GO" id="GO:0008270">
    <property type="term" value="F:zinc ion binding"/>
    <property type="evidence" value="ECO:0007669"/>
    <property type="project" value="UniProtKB-UniRule"/>
</dbReference>
<dbReference type="CDD" id="cd05006">
    <property type="entry name" value="SIS_GmhA"/>
    <property type="match status" value="1"/>
</dbReference>
<dbReference type="RefSeq" id="WP_039719794.1">
    <property type="nucleotide sequence ID" value="NZ_AWXV01000004.1"/>
</dbReference>
<comment type="subcellular location">
    <subcellularLocation>
        <location evidence="3 10">Cytoplasm</location>
    </subcellularLocation>
</comment>
<dbReference type="InterPro" id="IPR001347">
    <property type="entry name" value="SIS_dom"/>
</dbReference>
<keyword evidence="7 10" id="KW-0862">Zinc</keyword>
<dbReference type="InterPro" id="IPR004515">
    <property type="entry name" value="Phosphoheptose_Isoase"/>
</dbReference>
<dbReference type="PATRIC" id="fig|1401651.3.peg.459"/>
<name>A0A0C1V6F1_9ENTR</name>
<organism evidence="12 13">
    <name type="scientific">Candidatus Riesia pediculischaeffi PTSU</name>
    <dbReference type="NCBI Taxonomy" id="1401651"/>
    <lineage>
        <taxon>Bacteria</taxon>
        <taxon>Pseudomonadati</taxon>
        <taxon>Pseudomonadota</taxon>
        <taxon>Gammaproteobacteria</taxon>
        <taxon>Enterobacterales</taxon>
        <taxon>Enterobacteriaceae</taxon>
        <taxon>Candidatus Riesia</taxon>
    </lineage>
</organism>
<dbReference type="Gene3D" id="3.40.50.10490">
    <property type="entry name" value="Glucose-6-phosphate isomerase like protein, domain 1"/>
    <property type="match status" value="1"/>
</dbReference>
<comment type="similarity">
    <text evidence="4 10">Belongs to the SIS family. GmhA subfamily.</text>
</comment>
<evidence type="ECO:0000256" key="10">
    <source>
        <dbReference type="HAMAP-Rule" id="MF_00067"/>
    </source>
</evidence>
<keyword evidence="9 10" id="KW-0119">Carbohydrate metabolism</keyword>
<comment type="cofactor">
    <cofactor evidence="10">
        <name>Zn(2+)</name>
        <dbReference type="ChEBI" id="CHEBI:29105"/>
    </cofactor>
    <text evidence="10">Binds 1 zinc ion per subunit.</text>
</comment>